<name>A0A5S9ING5_UABAM</name>
<gene>
    <name evidence="7" type="ORF">UABAM_02140</name>
</gene>
<evidence type="ECO:0000256" key="1">
    <source>
        <dbReference type="ARBA" id="ARBA00022475"/>
    </source>
</evidence>
<evidence type="ECO:0000256" key="3">
    <source>
        <dbReference type="ARBA" id="ARBA00022989"/>
    </source>
</evidence>
<evidence type="ECO:0000259" key="6">
    <source>
        <dbReference type="Pfam" id="PF06305"/>
    </source>
</evidence>
<dbReference type="Proteomes" id="UP000326354">
    <property type="component" value="Chromosome"/>
</dbReference>
<feature type="transmembrane region" description="Helical" evidence="5">
    <location>
        <begin position="7"/>
        <end position="25"/>
    </location>
</feature>
<evidence type="ECO:0000256" key="4">
    <source>
        <dbReference type="ARBA" id="ARBA00023136"/>
    </source>
</evidence>
<proteinExistence type="predicted"/>
<keyword evidence="2 5" id="KW-0812">Transmembrane</keyword>
<dbReference type="EMBL" id="AP019860">
    <property type="protein sequence ID" value="BBM83785.1"/>
    <property type="molecule type" value="Genomic_DNA"/>
</dbReference>
<keyword evidence="3 5" id="KW-1133">Transmembrane helix</keyword>
<dbReference type="AlphaFoldDB" id="A0A5S9ING5"/>
<feature type="transmembrane region" description="Helical" evidence="5">
    <location>
        <begin position="37"/>
        <end position="59"/>
    </location>
</feature>
<dbReference type="KEGG" id="uam:UABAM_02140"/>
<protein>
    <recommendedName>
        <fullName evidence="6">Lipopolysaccharide assembly protein A domain-containing protein</fullName>
    </recommendedName>
</protein>
<accession>A0A5S9ING5</accession>
<keyword evidence="4 5" id="KW-0472">Membrane</keyword>
<keyword evidence="1" id="KW-1003">Cell membrane</keyword>
<evidence type="ECO:0000256" key="5">
    <source>
        <dbReference type="SAM" id="Phobius"/>
    </source>
</evidence>
<evidence type="ECO:0000256" key="2">
    <source>
        <dbReference type="ARBA" id="ARBA00022692"/>
    </source>
</evidence>
<dbReference type="Pfam" id="PF06305">
    <property type="entry name" value="LapA_dom"/>
    <property type="match status" value="1"/>
</dbReference>
<dbReference type="RefSeq" id="WP_151967969.1">
    <property type="nucleotide sequence ID" value="NZ_AP019860.1"/>
</dbReference>
<dbReference type="GO" id="GO:0005886">
    <property type="term" value="C:plasma membrane"/>
    <property type="evidence" value="ECO:0007669"/>
    <property type="project" value="InterPro"/>
</dbReference>
<organism evidence="7 8">
    <name type="scientific">Uabimicrobium amorphum</name>
    <dbReference type="NCBI Taxonomy" id="2596890"/>
    <lineage>
        <taxon>Bacteria</taxon>
        <taxon>Pseudomonadati</taxon>
        <taxon>Planctomycetota</taxon>
        <taxon>Candidatus Uabimicrobiia</taxon>
        <taxon>Candidatus Uabimicrobiales</taxon>
        <taxon>Candidatus Uabimicrobiaceae</taxon>
        <taxon>Candidatus Uabimicrobium</taxon>
    </lineage>
</organism>
<keyword evidence="8" id="KW-1185">Reference proteome</keyword>
<feature type="domain" description="Lipopolysaccharide assembly protein A" evidence="6">
    <location>
        <begin position="22"/>
        <end position="61"/>
    </location>
</feature>
<sequence length="68" mass="7550">MKKISGIINVVIITFIVLVCVKNSASTPVDFIFATPTMPLFALLLITFVLGMIFGRTLFSMLTKKQKK</sequence>
<reference evidence="7 8" key="1">
    <citation type="submission" date="2019-08" db="EMBL/GenBank/DDBJ databases">
        <title>Complete genome sequence of Candidatus Uab amorphum.</title>
        <authorList>
            <person name="Shiratori T."/>
            <person name="Suzuki S."/>
            <person name="Kakizawa Y."/>
            <person name="Ishida K."/>
        </authorList>
    </citation>
    <scope>NUCLEOTIDE SEQUENCE [LARGE SCALE GENOMIC DNA]</scope>
    <source>
        <strain evidence="7 8">SRT547</strain>
    </source>
</reference>
<evidence type="ECO:0000313" key="8">
    <source>
        <dbReference type="Proteomes" id="UP000326354"/>
    </source>
</evidence>
<evidence type="ECO:0000313" key="7">
    <source>
        <dbReference type="EMBL" id="BBM83785.1"/>
    </source>
</evidence>
<dbReference type="InterPro" id="IPR010445">
    <property type="entry name" value="LapA_dom"/>
</dbReference>